<proteinExistence type="predicted"/>
<organism evidence="1 2">
    <name type="scientific">Shiella aurantiaca</name>
    <dbReference type="NCBI Taxonomy" id="3058365"/>
    <lineage>
        <taxon>Bacteria</taxon>
        <taxon>Pseudomonadati</taxon>
        <taxon>Bacteroidota</taxon>
        <taxon>Cytophagia</taxon>
        <taxon>Cytophagales</taxon>
        <taxon>Shiellaceae</taxon>
        <taxon>Shiella</taxon>
    </lineage>
</organism>
<dbReference type="Proteomes" id="UP001168552">
    <property type="component" value="Unassembled WGS sequence"/>
</dbReference>
<gene>
    <name evidence="1" type="ORF">QWY31_02095</name>
</gene>
<dbReference type="Pfam" id="PF19891">
    <property type="entry name" value="DUF6364"/>
    <property type="match status" value="1"/>
</dbReference>
<name>A0ABT8F2J4_9BACT</name>
<sequence>MKVRLVLKLEKELVEQSMAYSERKGKSFSEIIEDYLKVLIQDSEHERLSPKLKKIVGAVKLPADFDVEYEKRSYLEGKLL</sequence>
<dbReference type="RefSeq" id="WP_320002797.1">
    <property type="nucleotide sequence ID" value="NZ_JAUHJS010000001.1"/>
</dbReference>
<protein>
    <submittedName>
        <fullName evidence="1">DUF6364 family protein</fullName>
    </submittedName>
</protein>
<comment type="caution">
    <text evidence="1">The sequence shown here is derived from an EMBL/GenBank/DDBJ whole genome shotgun (WGS) entry which is preliminary data.</text>
</comment>
<accession>A0ABT8F2J4</accession>
<evidence type="ECO:0000313" key="1">
    <source>
        <dbReference type="EMBL" id="MDN4164271.1"/>
    </source>
</evidence>
<reference evidence="1" key="1">
    <citation type="submission" date="2023-06" db="EMBL/GenBank/DDBJ databases">
        <title>Cytophagales bacterium Strain LB-30, isolated from soil.</title>
        <authorList>
            <person name="Liu B."/>
        </authorList>
    </citation>
    <scope>NUCLEOTIDE SEQUENCE</scope>
    <source>
        <strain evidence="1">LB-30</strain>
    </source>
</reference>
<dbReference type="EMBL" id="JAUHJS010000001">
    <property type="protein sequence ID" value="MDN4164271.1"/>
    <property type="molecule type" value="Genomic_DNA"/>
</dbReference>
<evidence type="ECO:0000313" key="2">
    <source>
        <dbReference type="Proteomes" id="UP001168552"/>
    </source>
</evidence>
<dbReference type="InterPro" id="IPR045944">
    <property type="entry name" value="DUF6364"/>
</dbReference>
<keyword evidence="2" id="KW-1185">Reference proteome</keyword>